<dbReference type="GO" id="GO:0009253">
    <property type="term" value="P:peptidoglycan catabolic process"/>
    <property type="evidence" value="ECO:0007669"/>
    <property type="project" value="TreeGrafter"/>
</dbReference>
<dbReference type="Proteomes" id="UP000245014">
    <property type="component" value="Unassembled WGS sequence"/>
</dbReference>
<evidence type="ECO:0000256" key="2">
    <source>
        <dbReference type="ARBA" id="ARBA00012587"/>
    </source>
</evidence>
<organism evidence="7 8">
    <name type="scientific">Aliarcobacter skirrowii</name>
    <dbReference type="NCBI Taxonomy" id="28200"/>
    <lineage>
        <taxon>Bacteria</taxon>
        <taxon>Pseudomonadati</taxon>
        <taxon>Campylobacterota</taxon>
        <taxon>Epsilonproteobacteria</taxon>
        <taxon>Campylobacterales</taxon>
        <taxon>Arcobacteraceae</taxon>
        <taxon>Aliarcobacter</taxon>
    </lineage>
</organism>
<dbReference type="EC" id="4.2.2.n1" evidence="2"/>
<comment type="caution">
    <text evidence="7">The sequence shown here is derived from an EMBL/GenBank/DDBJ whole genome shotgun (WGS) entry which is preliminary data.</text>
</comment>
<dbReference type="InterPro" id="IPR010611">
    <property type="entry name" value="3D_dom"/>
</dbReference>
<evidence type="ECO:0000313" key="8">
    <source>
        <dbReference type="Proteomes" id="UP000245014"/>
    </source>
</evidence>
<dbReference type="GO" id="GO:0008933">
    <property type="term" value="F:peptidoglycan lytic transglycosylase activity"/>
    <property type="evidence" value="ECO:0007669"/>
    <property type="project" value="TreeGrafter"/>
</dbReference>
<dbReference type="Gene3D" id="2.40.240.50">
    <property type="entry name" value="Barwin-like endoglucanases"/>
    <property type="match status" value="1"/>
</dbReference>
<reference evidence="7 8" key="1">
    <citation type="submission" date="2018-05" db="EMBL/GenBank/DDBJ databases">
        <title>Antimicrobial susceptibility testing and genomic analysis of Arcobacter skirrowii strains and one Arcobacter butzleri isolated from German poultry farms.</title>
        <authorList>
            <person name="Haenel I."/>
            <person name="Hotzel H."/>
            <person name="Tomaso H."/>
            <person name="Busch A."/>
        </authorList>
    </citation>
    <scope>NUCLEOTIDE SEQUENCE [LARGE SCALE GENOMIC DNA]</scope>
    <source>
        <strain evidence="8">v</strain>
    </source>
</reference>
<protein>
    <recommendedName>
        <fullName evidence="2">peptidoglycan lytic exotransglycosylase</fullName>
        <ecNumber evidence="2">4.2.2.n1</ecNumber>
    </recommendedName>
    <alternativeName>
        <fullName evidence="5">Murein hydrolase A</fullName>
    </alternativeName>
</protein>
<dbReference type="GO" id="GO:0071555">
    <property type="term" value="P:cell wall organization"/>
    <property type="evidence" value="ECO:0007669"/>
    <property type="project" value="UniProtKB-KW"/>
</dbReference>
<keyword evidence="4" id="KW-0961">Cell wall biogenesis/degradation</keyword>
<dbReference type="PANTHER" id="PTHR30124">
    <property type="entry name" value="MEMBRANE-BOUND LYTIC MUREIN TRANSGLYCOSYLASE A"/>
    <property type="match status" value="1"/>
</dbReference>
<evidence type="ECO:0000256" key="1">
    <source>
        <dbReference type="ARBA" id="ARBA00001420"/>
    </source>
</evidence>
<dbReference type="PANTHER" id="PTHR30124:SF0">
    <property type="entry name" value="MEMBRANE-BOUND LYTIC MUREIN TRANSGLYCOSYLASE A"/>
    <property type="match status" value="1"/>
</dbReference>
<dbReference type="SUPFAM" id="SSF50685">
    <property type="entry name" value="Barwin-like endoglucanases"/>
    <property type="match status" value="1"/>
</dbReference>
<dbReference type="InterPro" id="IPR005300">
    <property type="entry name" value="MltA_B"/>
</dbReference>
<dbReference type="GO" id="GO:0004553">
    <property type="term" value="F:hydrolase activity, hydrolyzing O-glycosyl compounds"/>
    <property type="evidence" value="ECO:0007669"/>
    <property type="project" value="InterPro"/>
</dbReference>
<dbReference type="STRING" id="28200.GCA_001572935_01146"/>
<evidence type="ECO:0000256" key="5">
    <source>
        <dbReference type="ARBA" id="ARBA00030918"/>
    </source>
</evidence>
<keyword evidence="7" id="KW-0378">Hydrolase</keyword>
<dbReference type="InterPro" id="IPR026044">
    <property type="entry name" value="MltA"/>
</dbReference>
<name>A0A2U2C1F3_9BACT</name>
<evidence type="ECO:0000259" key="6">
    <source>
        <dbReference type="SMART" id="SM00925"/>
    </source>
</evidence>
<evidence type="ECO:0000313" key="7">
    <source>
        <dbReference type="EMBL" id="PWE22148.1"/>
    </source>
</evidence>
<comment type="catalytic activity">
    <reaction evidence="1">
        <text>Exolytic cleavage of the (1-&gt;4)-beta-glycosidic linkage between N-acetylmuramic acid (MurNAc) and N-acetylglucosamine (GlcNAc) residues in peptidoglycan, from either the reducing or the non-reducing ends of the peptidoglycan chains, with concomitant formation of a 1,6-anhydrobond in the MurNAc residue.</text>
        <dbReference type="EC" id="4.2.2.n1"/>
    </reaction>
</comment>
<dbReference type="PIRSF" id="PIRSF019422">
    <property type="entry name" value="MltA"/>
    <property type="match status" value="1"/>
</dbReference>
<dbReference type="GO" id="GO:0009254">
    <property type="term" value="P:peptidoglycan turnover"/>
    <property type="evidence" value="ECO:0007669"/>
    <property type="project" value="InterPro"/>
</dbReference>
<dbReference type="InterPro" id="IPR036908">
    <property type="entry name" value="RlpA-like_sf"/>
</dbReference>
<evidence type="ECO:0000256" key="4">
    <source>
        <dbReference type="ARBA" id="ARBA00023316"/>
    </source>
</evidence>
<dbReference type="AlphaFoldDB" id="A0A2U2C1F3"/>
<dbReference type="Pfam" id="PF03562">
    <property type="entry name" value="MltA"/>
    <property type="match status" value="1"/>
</dbReference>
<dbReference type="Pfam" id="PF06725">
    <property type="entry name" value="3D"/>
    <property type="match status" value="1"/>
</dbReference>
<feature type="domain" description="Lytic transglycosylase MltA" evidence="6">
    <location>
        <begin position="108"/>
        <end position="260"/>
    </location>
</feature>
<dbReference type="PROSITE" id="PS51257">
    <property type="entry name" value="PROKAR_LIPOPROTEIN"/>
    <property type="match status" value="1"/>
</dbReference>
<evidence type="ECO:0000256" key="3">
    <source>
        <dbReference type="ARBA" id="ARBA00023239"/>
    </source>
</evidence>
<keyword evidence="3" id="KW-0456">Lyase</keyword>
<proteinExistence type="predicted"/>
<sequence length="355" mass="40764">MLMRNLNLIALIFISLFFISCSQKEISFQKTPFSKIDGFFDDDLELAFEVFKKDCEKSQINPKFTNVCKLSENYNNAQKFFTENFEAYTIVDRDKNKQGLITGYYEPLLKGSFEKTSRYKYPVYGLPQDLVISDDSKLKDYRNVGRVENNRLTAYYTRAQIESKVSKSLEPILYVDNKIDLFFLQIQGSGRVELEDKTLINLAWAGQNGRAYKSIGKYLVENGIFTLEEIDGIKIKEYLNENPQKVDEILNINESYIFFKISPNIATGALNTVLTPKRNIAVDRRFIELGTPVFIKTTNPVTKEPIKKLVVAADVGGAIKGEIRADFYWGFGEEAKINSHKMREYGEIIVLEPKK</sequence>
<dbReference type="CDD" id="cd14485">
    <property type="entry name" value="mltA_like_LT_A"/>
    <property type="match status" value="1"/>
</dbReference>
<gene>
    <name evidence="7" type="ORF">DF188_03275</name>
</gene>
<accession>A0A2U2C1F3</accession>
<dbReference type="SMART" id="SM00925">
    <property type="entry name" value="MltA"/>
    <property type="match status" value="1"/>
</dbReference>
<dbReference type="CDD" id="cd14668">
    <property type="entry name" value="mlta_B"/>
    <property type="match status" value="1"/>
</dbReference>
<dbReference type="EMBL" id="QEYI01000002">
    <property type="protein sequence ID" value="PWE22148.1"/>
    <property type="molecule type" value="Genomic_DNA"/>
</dbReference>
<dbReference type="GO" id="GO:0019867">
    <property type="term" value="C:outer membrane"/>
    <property type="evidence" value="ECO:0007669"/>
    <property type="project" value="InterPro"/>
</dbReference>
<dbReference type="Gene3D" id="2.40.40.10">
    <property type="entry name" value="RlpA-like domain"/>
    <property type="match status" value="1"/>
</dbReference>